<evidence type="ECO:0000259" key="1">
    <source>
        <dbReference type="Pfam" id="PF17807"/>
    </source>
</evidence>
<evidence type="ECO:0000313" key="2">
    <source>
        <dbReference type="EMBL" id="KAG8581316.1"/>
    </source>
</evidence>
<gene>
    <name evidence="2" type="ORF">GDO81_007629</name>
</gene>
<reference evidence="2" key="1">
    <citation type="thesis" date="2020" institute="ProQuest LLC" country="789 East Eisenhower Parkway, Ann Arbor, MI, USA">
        <title>Comparative Genomics and Chromosome Evolution.</title>
        <authorList>
            <person name="Mudd A.B."/>
        </authorList>
    </citation>
    <scope>NUCLEOTIDE SEQUENCE</scope>
    <source>
        <strain evidence="2">237g6f4</strain>
        <tissue evidence="2">Blood</tissue>
    </source>
</reference>
<name>A0AAV7C9I9_ENGPU</name>
<feature type="domain" description="Ubiquitinyl hydrolase variant UBP zinc finger" evidence="1">
    <location>
        <begin position="31"/>
        <end position="63"/>
    </location>
</feature>
<protein>
    <recommendedName>
        <fullName evidence="1">Ubiquitinyl hydrolase variant UBP zinc finger domain-containing protein</fullName>
    </recommendedName>
</protein>
<dbReference type="EMBL" id="WNYA01000003">
    <property type="protein sequence ID" value="KAG8581316.1"/>
    <property type="molecule type" value="Genomic_DNA"/>
</dbReference>
<accession>A0AAV7C9I9</accession>
<evidence type="ECO:0000313" key="3">
    <source>
        <dbReference type="Proteomes" id="UP000824782"/>
    </source>
</evidence>
<dbReference type="Proteomes" id="UP000824782">
    <property type="component" value="Unassembled WGS sequence"/>
</dbReference>
<comment type="caution">
    <text evidence="2">The sequence shown here is derived from an EMBL/GenBank/DDBJ whole genome shotgun (WGS) entry which is preliminary data.</text>
</comment>
<dbReference type="Gene3D" id="3.30.40.10">
    <property type="entry name" value="Zinc/RING finger domain, C3HC4 (zinc finger)"/>
    <property type="match status" value="1"/>
</dbReference>
<dbReference type="AlphaFoldDB" id="A0AAV7C9I9"/>
<sequence>MPGPRAAALSARNVKMAADLGELLVPYMPTIRVPKSGDRVYKTECAFSYDSPLSEGGLYVCMSQRSLDLEGNMWNGITGRPVQSVYMHLKTPRNDRWRKHMNLVCLPASF</sequence>
<dbReference type="Pfam" id="PF17807">
    <property type="entry name" value="zf-UBP_var"/>
    <property type="match status" value="1"/>
</dbReference>
<dbReference type="InterPro" id="IPR041432">
    <property type="entry name" value="UBP13_Znf-UBP_var"/>
</dbReference>
<dbReference type="InterPro" id="IPR013083">
    <property type="entry name" value="Znf_RING/FYVE/PHD"/>
</dbReference>
<organism evidence="2 3">
    <name type="scientific">Engystomops pustulosus</name>
    <name type="common">Tungara frog</name>
    <name type="synonym">Physalaemus pustulosus</name>
    <dbReference type="NCBI Taxonomy" id="76066"/>
    <lineage>
        <taxon>Eukaryota</taxon>
        <taxon>Metazoa</taxon>
        <taxon>Chordata</taxon>
        <taxon>Craniata</taxon>
        <taxon>Vertebrata</taxon>
        <taxon>Euteleostomi</taxon>
        <taxon>Amphibia</taxon>
        <taxon>Batrachia</taxon>
        <taxon>Anura</taxon>
        <taxon>Neobatrachia</taxon>
        <taxon>Hyloidea</taxon>
        <taxon>Leptodactylidae</taxon>
        <taxon>Leiuperinae</taxon>
        <taxon>Engystomops</taxon>
    </lineage>
</organism>
<keyword evidence="3" id="KW-1185">Reference proteome</keyword>
<proteinExistence type="predicted"/>